<gene>
    <name evidence="16" type="ORF">GCM10007878_22460</name>
</gene>
<evidence type="ECO:0000256" key="3">
    <source>
        <dbReference type="ARBA" id="ARBA00022426"/>
    </source>
</evidence>
<evidence type="ECO:0000256" key="2">
    <source>
        <dbReference type="ARBA" id="ARBA00004651"/>
    </source>
</evidence>
<keyword evidence="11 13" id="KW-0472">Membrane</keyword>
<evidence type="ECO:0000256" key="14">
    <source>
        <dbReference type="SAM" id="MobiDB-lite"/>
    </source>
</evidence>
<dbReference type="Proteomes" id="UP001156682">
    <property type="component" value="Unassembled WGS sequence"/>
</dbReference>
<evidence type="ECO:0000256" key="7">
    <source>
        <dbReference type="ARBA" id="ARBA00022692"/>
    </source>
</evidence>
<dbReference type="InterPro" id="IPR011541">
    <property type="entry name" value="Ni/Co_transpt_high_affinity"/>
</dbReference>
<evidence type="ECO:0000256" key="1">
    <source>
        <dbReference type="ARBA" id="ARBA00002510"/>
    </source>
</evidence>
<evidence type="ECO:0000256" key="8">
    <source>
        <dbReference type="ARBA" id="ARBA00022989"/>
    </source>
</evidence>
<feature type="signal peptide" evidence="15">
    <location>
        <begin position="1"/>
        <end position="17"/>
    </location>
</feature>
<feature type="region of interest" description="Disordered" evidence="14">
    <location>
        <begin position="26"/>
        <end position="45"/>
    </location>
</feature>
<evidence type="ECO:0000313" key="17">
    <source>
        <dbReference type="Proteomes" id="UP001156682"/>
    </source>
</evidence>
<name>A0ABQ5ZZS0_9GAMM</name>
<dbReference type="PANTHER" id="PTHR40659">
    <property type="entry name" value="NICKEL/COBALT EFFLUX SYSTEM RCNA"/>
    <property type="match status" value="1"/>
</dbReference>
<keyword evidence="7 13" id="KW-0812">Transmembrane</keyword>
<evidence type="ECO:0000256" key="6">
    <source>
        <dbReference type="ARBA" id="ARBA00022596"/>
    </source>
</evidence>
<evidence type="ECO:0000256" key="12">
    <source>
        <dbReference type="ARBA" id="ARBA00023285"/>
    </source>
</evidence>
<keyword evidence="10" id="KW-0921">Nickel transport</keyword>
<dbReference type="RefSeq" id="WP_051610306.1">
    <property type="nucleotide sequence ID" value="NZ_BSOR01000039.1"/>
</dbReference>
<evidence type="ECO:0000256" key="9">
    <source>
        <dbReference type="ARBA" id="ARBA00023065"/>
    </source>
</evidence>
<keyword evidence="8 13" id="KW-1133">Transmembrane helix</keyword>
<dbReference type="Pfam" id="PF03824">
    <property type="entry name" value="NicO"/>
    <property type="match status" value="2"/>
</dbReference>
<reference evidence="17" key="1">
    <citation type="journal article" date="2019" name="Int. J. Syst. Evol. Microbiol.">
        <title>The Global Catalogue of Microorganisms (GCM) 10K type strain sequencing project: providing services to taxonomists for standard genome sequencing and annotation.</title>
        <authorList>
            <consortium name="The Broad Institute Genomics Platform"/>
            <consortium name="The Broad Institute Genome Sequencing Center for Infectious Disease"/>
            <person name="Wu L."/>
            <person name="Ma J."/>
        </authorList>
    </citation>
    <scope>NUCLEOTIDE SEQUENCE [LARGE SCALE GENOMIC DNA]</scope>
    <source>
        <strain evidence="17">NBRC 100033</strain>
    </source>
</reference>
<evidence type="ECO:0000256" key="10">
    <source>
        <dbReference type="ARBA" id="ARBA00023112"/>
    </source>
</evidence>
<comment type="caution">
    <text evidence="16">The sequence shown here is derived from an EMBL/GenBank/DDBJ whole genome shotgun (WGS) entry which is preliminary data.</text>
</comment>
<feature type="transmembrane region" description="Helical" evidence="13">
    <location>
        <begin position="267"/>
        <end position="294"/>
    </location>
</feature>
<dbReference type="InterPro" id="IPR051224">
    <property type="entry name" value="NiCoT_RcnA"/>
</dbReference>
<dbReference type="PANTHER" id="PTHR40659:SF1">
    <property type="entry name" value="NICKEL_COBALT EFFLUX SYSTEM RCNA"/>
    <property type="match status" value="1"/>
</dbReference>
<keyword evidence="9" id="KW-0406">Ion transport</keyword>
<feature type="transmembrane region" description="Helical" evidence="13">
    <location>
        <begin position="164"/>
        <end position="182"/>
    </location>
</feature>
<accession>A0ABQ5ZZS0</accession>
<keyword evidence="4 13" id="KW-0813">Transport</keyword>
<dbReference type="EMBL" id="BSOR01000039">
    <property type="protein sequence ID" value="GLR64808.1"/>
    <property type="molecule type" value="Genomic_DNA"/>
</dbReference>
<feature type="compositionally biased region" description="Polar residues" evidence="14">
    <location>
        <begin position="31"/>
        <end position="45"/>
    </location>
</feature>
<evidence type="ECO:0000256" key="11">
    <source>
        <dbReference type="ARBA" id="ARBA00023136"/>
    </source>
</evidence>
<evidence type="ECO:0000256" key="4">
    <source>
        <dbReference type="ARBA" id="ARBA00022448"/>
    </source>
</evidence>
<feature type="transmembrane region" description="Helical" evidence="13">
    <location>
        <begin position="125"/>
        <end position="152"/>
    </location>
</feature>
<evidence type="ECO:0000313" key="16">
    <source>
        <dbReference type="EMBL" id="GLR64808.1"/>
    </source>
</evidence>
<comment type="function">
    <text evidence="1">Efflux system for nickel and cobalt.</text>
</comment>
<keyword evidence="15" id="KW-0732">Signal</keyword>
<comment type="subcellular location">
    <subcellularLocation>
        <location evidence="2 13">Cell membrane</location>
        <topology evidence="2 13">Multi-pass membrane protein</topology>
    </subcellularLocation>
</comment>
<keyword evidence="5" id="KW-1003">Cell membrane</keyword>
<comment type="similarity">
    <text evidence="13">Belongs to the NiCoT transporter (TC 2.A.52) family.</text>
</comment>
<feature type="chain" id="PRO_5045637155" description="Nickel/cobalt efflux system" evidence="15">
    <location>
        <begin position="18"/>
        <end position="347"/>
    </location>
</feature>
<evidence type="ECO:0000256" key="13">
    <source>
        <dbReference type="RuleBase" id="RU362101"/>
    </source>
</evidence>
<evidence type="ECO:0000256" key="15">
    <source>
        <dbReference type="SAM" id="SignalP"/>
    </source>
</evidence>
<keyword evidence="17" id="KW-1185">Reference proteome</keyword>
<keyword evidence="12" id="KW-0170">Cobalt</keyword>
<evidence type="ECO:0000256" key="5">
    <source>
        <dbReference type="ARBA" id="ARBA00022475"/>
    </source>
</evidence>
<keyword evidence="3" id="KW-0171">Cobalt transport</keyword>
<proteinExistence type="inferred from homology"/>
<feature type="transmembrane region" description="Helical" evidence="13">
    <location>
        <begin position="314"/>
        <end position="335"/>
    </location>
</feature>
<protein>
    <recommendedName>
        <fullName evidence="13">Nickel/cobalt efflux system</fullName>
    </recommendedName>
</protein>
<organism evidence="16 17">
    <name type="scientific">Marinospirillum insulare</name>
    <dbReference type="NCBI Taxonomy" id="217169"/>
    <lineage>
        <taxon>Bacteria</taxon>
        <taxon>Pseudomonadati</taxon>
        <taxon>Pseudomonadota</taxon>
        <taxon>Gammaproteobacteria</taxon>
        <taxon>Oceanospirillales</taxon>
        <taxon>Oceanospirillaceae</taxon>
        <taxon>Marinospirillum</taxon>
    </lineage>
</organism>
<keyword evidence="6" id="KW-0533">Nickel</keyword>
<feature type="transmembrane region" description="Helical" evidence="13">
    <location>
        <begin position="241"/>
        <end position="261"/>
    </location>
</feature>
<sequence>MKYLLITLVFYSAFLAASPLPGIPPTDSQHEPVTQNLSNPSASESQNTWQKLTFWIMQKQREYHRSLSAKVEALSEEKTWQNTGLLLLLSFLYGVFHAAGPGHGKAVLTTYLLTQPKKLRQGVQLSFLAAMLQGVTAITLVGFLVHGLGWLAKEALTSVSYIEAASFLLVALLGLVLIFRGVRQLLQARKKLKFTPLSSASSPLGLQLSSSALASSACTSCGKAHHITPEQLSGRSRLQNLNLVLSIGLRPCSGAVLVLVATNLLGLWWLGVLATLAMALGTSLTVASLAILAVEARKLAQRLVQLQSNALSKLSGLLVIAGGAFILVLGTSLLIGNLTTTDSLNLF</sequence>